<dbReference type="InterPro" id="IPR043502">
    <property type="entry name" value="DNA/RNA_pol_sf"/>
</dbReference>
<dbReference type="GO" id="GO:0004190">
    <property type="term" value="F:aspartic-type endopeptidase activity"/>
    <property type="evidence" value="ECO:0007669"/>
    <property type="project" value="InterPro"/>
</dbReference>
<feature type="domain" description="Integrase catalytic" evidence="9">
    <location>
        <begin position="877"/>
        <end position="1030"/>
    </location>
</feature>
<dbReference type="PROSITE" id="PS50994">
    <property type="entry name" value="INTEGRASE"/>
    <property type="match status" value="1"/>
</dbReference>
<dbReference type="RefSeq" id="XP_038063192.1">
    <property type="nucleotide sequence ID" value="XM_038207264.1"/>
</dbReference>
<dbReference type="OrthoDB" id="5979826at2759"/>
<keyword evidence="1" id="KW-0808">Transferase</keyword>
<dbReference type="PANTHER" id="PTHR37984:SF11">
    <property type="entry name" value="INTEGRASE CATALYTIC DOMAIN-CONTAINING PROTEIN"/>
    <property type="match status" value="1"/>
</dbReference>
<dbReference type="Pfam" id="PF17921">
    <property type="entry name" value="Integrase_H2C2"/>
    <property type="match status" value="1"/>
</dbReference>
<keyword evidence="11" id="KW-1185">Reference proteome</keyword>
<dbReference type="FunFam" id="3.30.70.270:FF:000026">
    <property type="entry name" value="Transposon Ty3-G Gag-Pol polyprotein"/>
    <property type="match status" value="1"/>
</dbReference>
<feature type="region of interest" description="Disordered" evidence="7">
    <location>
        <begin position="50"/>
        <end position="141"/>
    </location>
</feature>
<dbReference type="InterPro" id="IPR041373">
    <property type="entry name" value="RT_RNaseH"/>
</dbReference>
<evidence type="ECO:0000256" key="7">
    <source>
        <dbReference type="SAM" id="MobiDB-lite"/>
    </source>
</evidence>
<dbReference type="Pfam" id="PF17917">
    <property type="entry name" value="RT_RNaseH"/>
    <property type="match status" value="1"/>
</dbReference>
<dbReference type="InterPro" id="IPR001969">
    <property type="entry name" value="Aspartic_peptidase_AS"/>
</dbReference>
<evidence type="ECO:0000256" key="2">
    <source>
        <dbReference type="ARBA" id="ARBA00022695"/>
    </source>
</evidence>
<name>A0A914AHJ3_PATMI</name>
<dbReference type="GO" id="GO:0004519">
    <property type="term" value="F:endonuclease activity"/>
    <property type="evidence" value="ECO:0007669"/>
    <property type="project" value="UniProtKB-KW"/>
</dbReference>
<keyword evidence="2" id="KW-0548">Nucleotidyltransferase</keyword>
<dbReference type="InterPro" id="IPR001584">
    <property type="entry name" value="Integrase_cat-core"/>
</dbReference>
<dbReference type="InterPro" id="IPR012337">
    <property type="entry name" value="RNaseH-like_sf"/>
</dbReference>
<dbReference type="Gene3D" id="1.10.340.70">
    <property type="match status" value="1"/>
</dbReference>
<keyword evidence="4" id="KW-0255">Endonuclease</keyword>
<dbReference type="PANTHER" id="PTHR37984">
    <property type="entry name" value="PROTEIN CBG26694"/>
    <property type="match status" value="1"/>
</dbReference>
<keyword evidence="6" id="KW-0695">RNA-directed DNA polymerase</keyword>
<feature type="region of interest" description="Disordered" evidence="7">
    <location>
        <begin position="1083"/>
        <end position="1199"/>
    </location>
</feature>
<evidence type="ECO:0000256" key="3">
    <source>
        <dbReference type="ARBA" id="ARBA00022722"/>
    </source>
</evidence>
<reference evidence="10" key="1">
    <citation type="submission" date="2022-11" db="UniProtKB">
        <authorList>
            <consortium name="EnsemblMetazoa"/>
        </authorList>
    </citation>
    <scope>IDENTIFICATION</scope>
</reference>
<dbReference type="Gene3D" id="3.30.420.10">
    <property type="entry name" value="Ribonuclease H-like superfamily/Ribonuclease H"/>
    <property type="match status" value="1"/>
</dbReference>
<feature type="compositionally biased region" description="Basic and acidic residues" evidence="7">
    <location>
        <begin position="68"/>
        <end position="81"/>
    </location>
</feature>
<dbReference type="Gene3D" id="3.10.10.10">
    <property type="entry name" value="HIV Type 1 Reverse Transcriptase, subunit A, domain 1"/>
    <property type="match status" value="1"/>
</dbReference>
<dbReference type="FunFam" id="1.10.340.70:FF:000003">
    <property type="entry name" value="Protein CBG25708"/>
    <property type="match status" value="1"/>
</dbReference>
<dbReference type="Pfam" id="PF00665">
    <property type="entry name" value="rve"/>
    <property type="match status" value="1"/>
</dbReference>
<feature type="signal peptide" evidence="8">
    <location>
        <begin position="1"/>
        <end position="17"/>
    </location>
</feature>
<dbReference type="OMA" id="INFTETT"/>
<dbReference type="Proteomes" id="UP000887568">
    <property type="component" value="Unplaced"/>
</dbReference>
<feature type="compositionally biased region" description="Basic and acidic residues" evidence="7">
    <location>
        <begin position="90"/>
        <end position="102"/>
    </location>
</feature>
<dbReference type="GO" id="GO:0006508">
    <property type="term" value="P:proteolysis"/>
    <property type="evidence" value="ECO:0007669"/>
    <property type="project" value="InterPro"/>
</dbReference>
<dbReference type="InterPro" id="IPR041588">
    <property type="entry name" value="Integrase_H2C2"/>
</dbReference>
<dbReference type="AlphaFoldDB" id="A0A914AHJ3"/>
<evidence type="ECO:0000313" key="10">
    <source>
        <dbReference type="EnsemblMetazoa" id="XP_038063192.1"/>
    </source>
</evidence>
<accession>A0A914AHJ3</accession>
<dbReference type="FunFam" id="3.10.10.10:FF:000003">
    <property type="entry name" value="Retrovirus-related Pol polyprotein from transposon 297-like Protein"/>
    <property type="match status" value="1"/>
</dbReference>
<dbReference type="Gene3D" id="3.30.70.270">
    <property type="match status" value="2"/>
</dbReference>
<dbReference type="GeneID" id="119733901"/>
<dbReference type="InterPro" id="IPR050951">
    <property type="entry name" value="Retrovirus_Pol_polyprotein"/>
</dbReference>
<evidence type="ECO:0000259" key="9">
    <source>
        <dbReference type="PROSITE" id="PS50994"/>
    </source>
</evidence>
<organism evidence="10 11">
    <name type="scientific">Patiria miniata</name>
    <name type="common">Bat star</name>
    <name type="synonym">Asterina miniata</name>
    <dbReference type="NCBI Taxonomy" id="46514"/>
    <lineage>
        <taxon>Eukaryota</taxon>
        <taxon>Metazoa</taxon>
        <taxon>Echinodermata</taxon>
        <taxon>Eleutherozoa</taxon>
        <taxon>Asterozoa</taxon>
        <taxon>Asteroidea</taxon>
        <taxon>Valvatacea</taxon>
        <taxon>Valvatida</taxon>
        <taxon>Asterinidae</taxon>
        <taxon>Patiria</taxon>
    </lineage>
</organism>
<dbReference type="SUPFAM" id="SSF56672">
    <property type="entry name" value="DNA/RNA polymerases"/>
    <property type="match status" value="1"/>
</dbReference>
<sequence length="1199" mass="134394">MGYSLAWVALILGETDGGTIRGWPNGGSAPQRLMPLLGWLVADGDGSELLSPRLIRMPPRSSSGRALETSEREADAVEAGKAETTNAITKSDDGRTRRDKAYTSRSFKPRPPRQRNASQNRGRSKSRHRQPPRQNQPPRPNRTCYFCGGIYPHTGTCPAKGKKCRNCGKIGHCDSVCRSASAKVNVIEQDDSDNDYIFANQRGSAYVIHVANLPTCKMTIGNTTLSAMIDSGASVNVLDSKSIDLLRSRGQTLKTRKAILPDCNLLSFATAKQLKLISLNANHVTCNLQPDQPQRPPTATAMTHDQIMQQYGDLFSGIGKIKDVKISLHIDPDVKPKQQKHRRIPFHTRKDVERELRRLEDADIIERIDGPTLWVSPILVVPKPSGEIRICVDMREANRAVQRERHPMPTLDDIITDLNGCTVFSTLDMTAGYHQFELEEECRNITTFSTHVGLFRYKRLMFGINAASEIFQSAVAQLLTGLSGCRNSHNARLNKSKCKFAQPEVKFYGHTFSGDGIAPDPKKIEAHINATPPKNAKEVKSFLGLASYVSRFIPNYATVTSPLRALTHQDSKWKWEQEEISSFNELKSILTNTNVMVYFDPRKPTDIIVDASPVGLGAMLSQDGKIVSYASRTLSDVESRYSQTEREMLGVVWAVERFHLYVFGAHFRIITDHKPLLGIFKSSRPTSARIDRWRLRTMSYDCDIVYKPGKDDENPADFISRHPGSQAPNKSVAEDYINYICNNAVPKALTLEDVRAETAKDGIMQKLMTTIQSGKSHDWDDVDMRPYKPVRSELTICNGAILRGNRLTIPASLQPTIIELAHASHQGIVKTKSLIREKVWFPGIDRMVEDKVKQCLPCQAATTNSAERPEPLKMTPLPSAPWKEVAVDFTGPYASGEYLLVVVDEYSRFPEVEIVSSTSARATIPKLDAIFARQGIPDIVKTDNGPPFHGHEFAKFTSYLGFTHRRVTPLWPRANGEVQRLNRTLGKVIRIAETEGVSWKQQLHRFLRQYRATPHSSTNLSPSEALNSRKLKCELPEIQSLSRDDSLRERDAQQKSKMKTLADTRLFAKPSNIQTGDVVLVRQPKQSKHTSPFNPKPFQVTMRRGNMVKATRGDKVTRRNVSHFKKVQTPPPDPHTLEDDNSDDPTDDIPLVTDSQPSQDPQSLVKSPAVLEDSPKLKSSLRQSTRVRKPPVRFKDYVQ</sequence>
<evidence type="ECO:0000256" key="8">
    <source>
        <dbReference type="SAM" id="SignalP"/>
    </source>
</evidence>
<feature type="compositionally biased region" description="Basic residues" evidence="7">
    <location>
        <begin position="122"/>
        <end position="131"/>
    </location>
</feature>
<evidence type="ECO:0000256" key="5">
    <source>
        <dbReference type="ARBA" id="ARBA00022801"/>
    </source>
</evidence>
<dbReference type="InterPro" id="IPR000477">
    <property type="entry name" value="RT_dom"/>
</dbReference>
<dbReference type="GO" id="GO:0015074">
    <property type="term" value="P:DNA integration"/>
    <property type="evidence" value="ECO:0007669"/>
    <property type="project" value="InterPro"/>
</dbReference>
<dbReference type="InterPro" id="IPR043128">
    <property type="entry name" value="Rev_trsase/Diguanyl_cyclase"/>
</dbReference>
<evidence type="ECO:0000313" key="11">
    <source>
        <dbReference type="Proteomes" id="UP000887568"/>
    </source>
</evidence>
<dbReference type="SUPFAM" id="SSF53098">
    <property type="entry name" value="Ribonuclease H-like"/>
    <property type="match status" value="1"/>
</dbReference>
<feature type="chain" id="PRO_5037872312" description="Integrase catalytic domain-containing protein" evidence="8">
    <location>
        <begin position="18"/>
        <end position="1199"/>
    </location>
</feature>
<dbReference type="Pfam" id="PF00078">
    <property type="entry name" value="RVT_1"/>
    <property type="match status" value="1"/>
</dbReference>
<dbReference type="InterPro" id="IPR036397">
    <property type="entry name" value="RNaseH_sf"/>
</dbReference>
<dbReference type="CDD" id="cd01647">
    <property type="entry name" value="RT_LTR"/>
    <property type="match status" value="1"/>
</dbReference>
<dbReference type="FunFam" id="3.30.420.10:FF:000063">
    <property type="entry name" value="Retrovirus-related Pol polyprotein from transposon 297-like Protein"/>
    <property type="match status" value="1"/>
</dbReference>
<evidence type="ECO:0000256" key="1">
    <source>
        <dbReference type="ARBA" id="ARBA00022679"/>
    </source>
</evidence>
<dbReference type="PROSITE" id="PS00141">
    <property type="entry name" value="ASP_PROTEASE"/>
    <property type="match status" value="1"/>
</dbReference>
<evidence type="ECO:0000256" key="4">
    <source>
        <dbReference type="ARBA" id="ARBA00022759"/>
    </source>
</evidence>
<feature type="compositionally biased region" description="Polar residues" evidence="7">
    <location>
        <begin position="1153"/>
        <end position="1165"/>
    </location>
</feature>
<dbReference type="GO" id="GO:0003676">
    <property type="term" value="F:nucleic acid binding"/>
    <property type="evidence" value="ECO:0007669"/>
    <property type="project" value="InterPro"/>
</dbReference>
<proteinExistence type="predicted"/>
<dbReference type="GO" id="GO:0003964">
    <property type="term" value="F:RNA-directed DNA polymerase activity"/>
    <property type="evidence" value="ECO:0007669"/>
    <property type="project" value="UniProtKB-KW"/>
</dbReference>
<dbReference type="CDD" id="cd09274">
    <property type="entry name" value="RNase_HI_RT_Ty3"/>
    <property type="match status" value="1"/>
</dbReference>
<evidence type="ECO:0000256" key="6">
    <source>
        <dbReference type="ARBA" id="ARBA00022918"/>
    </source>
</evidence>
<keyword evidence="8" id="KW-0732">Signal</keyword>
<keyword evidence="3" id="KW-0540">Nuclease</keyword>
<dbReference type="EnsemblMetazoa" id="XM_038207264.1">
    <property type="protein sequence ID" value="XP_038063192.1"/>
    <property type="gene ID" value="LOC119733901"/>
</dbReference>
<protein>
    <recommendedName>
        <fullName evidence="9">Integrase catalytic domain-containing protein</fullName>
    </recommendedName>
</protein>
<keyword evidence="5" id="KW-0378">Hydrolase</keyword>